<dbReference type="Proteomes" id="UP000700732">
    <property type="component" value="Unassembled WGS sequence"/>
</dbReference>
<organism evidence="6 7">
    <name type="scientific">Spirosoma utsteinense</name>
    <dbReference type="NCBI Taxonomy" id="2585773"/>
    <lineage>
        <taxon>Bacteria</taxon>
        <taxon>Pseudomonadati</taxon>
        <taxon>Bacteroidota</taxon>
        <taxon>Cytophagia</taxon>
        <taxon>Cytophagales</taxon>
        <taxon>Cytophagaceae</taxon>
        <taxon>Spirosoma</taxon>
    </lineage>
</organism>
<feature type="domain" description="Peptide methionine sulphoxide reductase MsrA" evidence="5">
    <location>
        <begin position="46"/>
        <end position="196"/>
    </location>
</feature>
<dbReference type="InterPro" id="IPR002569">
    <property type="entry name" value="Met_Sox_Rdtase_MsrA_dom"/>
</dbReference>
<dbReference type="InterPro" id="IPR036509">
    <property type="entry name" value="Met_Sox_Rdtase_MsrA_sf"/>
</dbReference>
<dbReference type="PANTHER" id="PTHR43774:SF1">
    <property type="entry name" value="PEPTIDE METHIONINE SULFOXIDE REDUCTASE MSRA 2"/>
    <property type="match status" value="1"/>
</dbReference>
<evidence type="ECO:0000256" key="1">
    <source>
        <dbReference type="ARBA" id="ARBA00023002"/>
    </source>
</evidence>
<dbReference type="Gene3D" id="3.30.1060.10">
    <property type="entry name" value="Peptide methionine sulphoxide reductase MsrA"/>
    <property type="match status" value="1"/>
</dbReference>
<evidence type="ECO:0000313" key="6">
    <source>
        <dbReference type="EMBL" id="MBC3794049.1"/>
    </source>
</evidence>
<evidence type="ECO:0000256" key="3">
    <source>
        <dbReference type="ARBA" id="ARBA00048782"/>
    </source>
</evidence>
<feature type="active site" evidence="4">
    <location>
        <position position="52"/>
    </location>
</feature>
<accession>A0ABR6WBY3</accession>
<dbReference type="EMBL" id="VFIA01000036">
    <property type="protein sequence ID" value="MBC3794049.1"/>
    <property type="molecule type" value="Genomic_DNA"/>
</dbReference>
<evidence type="ECO:0000313" key="7">
    <source>
        <dbReference type="Proteomes" id="UP000700732"/>
    </source>
</evidence>
<dbReference type="HAMAP" id="MF_01401">
    <property type="entry name" value="MsrA"/>
    <property type="match status" value="1"/>
</dbReference>
<comment type="similarity">
    <text evidence="4">Belongs to the MsrA Met sulfoxide reductase family.</text>
</comment>
<gene>
    <name evidence="4" type="primary">msrA</name>
    <name evidence="6" type="ORF">FH603_4576</name>
</gene>
<dbReference type="PANTHER" id="PTHR43774">
    <property type="entry name" value="PEPTIDE METHIONINE SULFOXIDE REDUCTASE"/>
    <property type="match status" value="1"/>
</dbReference>
<keyword evidence="1 4" id="KW-0560">Oxidoreductase</keyword>
<comment type="catalytic activity">
    <reaction evidence="3 4">
        <text>[thioredoxin]-disulfide + L-methionine + H2O = L-methionine (S)-S-oxide + [thioredoxin]-dithiol</text>
        <dbReference type="Rhea" id="RHEA:19993"/>
        <dbReference type="Rhea" id="RHEA-COMP:10698"/>
        <dbReference type="Rhea" id="RHEA-COMP:10700"/>
        <dbReference type="ChEBI" id="CHEBI:15377"/>
        <dbReference type="ChEBI" id="CHEBI:29950"/>
        <dbReference type="ChEBI" id="CHEBI:50058"/>
        <dbReference type="ChEBI" id="CHEBI:57844"/>
        <dbReference type="ChEBI" id="CHEBI:58772"/>
        <dbReference type="EC" id="1.8.4.11"/>
    </reaction>
</comment>
<dbReference type="NCBIfam" id="TIGR00401">
    <property type="entry name" value="msrA"/>
    <property type="match status" value="1"/>
</dbReference>
<dbReference type="EC" id="1.8.4.11" evidence="4"/>
<dbReference type="PROSITE" id="PS51257">
    <property type="entry name" value="PROKAR_LIPOPROTEIN"/>
    <property type="match status" value="1"/>
</dbReference>
<keyword evidence="7" id="KW-1185">Reference proteome</keyword>
<sequence length="222" mass="24472">MKSFASFLFLLVLLTGCRQRPGNTAENAKDNSPAKLPALQPGESVATFAAGCFWCTEAEFESLRGVREVVSGYAGGELANPTYEQVGAGQTGHAEAVQVYYDPKIVSFDTLVKAFFIGHDATTLNRQGPDVGTQYRSIAFYRTPAEKAAIETIIQQETASGRYGSPIVTQVAPFAVFYPAEVYHQGYYYTHPNELYVSTVSTPKVEKFRKRMADKLKDNIQQ</sequence>
<dbReference type="Pfam" id="PF01625">
    <property type="entry name" value="PMSR"/>
    <property type="match status" value="1"/>
</dbReference>
<dbReference type="RefSeq" id="WP_186740078.1">
    <property type="nucleotide sequence ID" value="NZ_VFIA01000036.1"/>
</dbReference>
<evidence type="ECO:0000256" key="2">
    <source>
        <dbReference type="ARBA" id="ARBA00047806"/>
    </source>
</evidence>
<comment type="function">
    <text evidence="4">Has an important function as a repair enzyme for proteins that have been inactivated by oxidation. Catalyzes the reversible oxidation-reduction of methionine sulfoxide in proteins to methionine.</text>
</comment>
<protein>
    <recommendedName>
        <fullName evidence="4">Peptide methionine sulfoxide reductase MsrA</fullName>
        <shortName evidence="4">Protein-methionine-S-oxide reductase</shortName>
        <ecNumber evidence="4">1.8.4.11</ecNumber>
    </recommendedName>
    <alternativeName>
        <fullName evidence="4">Peptide-methionine (S)-S-oxide reductase</fullName>
        <shortName evidence="4">Peptide Met(O) reductase</shortName>
    </alternativeName>
</protein>
<comment type="caution">
    <text evidence="6">The sequence shown here is derived from an EMBL/GenBank/DDBJ whole genome shotgun (WGS) entry which is preliminary data.</text>
</comment>
<reference evidence="6 7" key="1">
    <citation type="submission" date="2019-06" db="EMBL/GenBank/DDBJ databases">
        <title>Spirosoma utsteinense sp. nov. isolated from Antarctic ice-free soils.</title>
        <authorList>
            <person name="Tahon G."/>
        </authorList>
    </citation>
    <scope>NUCLEOTIDE SEQUENCE [LARGE SCALE GENOMIC DNA]</scope>
    <source>
        <strain evidence="6 7">LMG 31447</strain>
    </source>
</reference>
<comment type="catalytic activity">
    <reaction evidence="2 4">
        <text>L-methionyl-[protein] + [thioredoxin]-disulfide + H2O = L-methionyl-(S)-S-oxide-[protein] + [thioredoxin]-dithiol</text>
        <dbReference type="Rhea" id="RHEA:14217"/>
        <dbReference type="Rhea" id="RHEA-COMP:10698"/>
        <dbReference type="Rhea" id="RHEA-COMP:10700"/>
        <dbReference type="Rhea" id="RHEA-COMP:12313"/>
        <dbReference type="Rhea" id="RHEA-COMP:12315"/>
        <dbReference type="ChEBI" id="CHEBI:15377"/>
        <dbReference type="ChEBI" id="CHEBI:16044"/>
        <dbReference type="ChEBI" id="CHEBI:29950"/>
        <dbReference type="ChEBI" id="CHEBI:44120"/>
        <dbReference type="ChEBI" id="CHEBI:50058"/>
        <dbReference type="EC" id="1.8.4.11"/>
    </reaction>
</comment>
<evidence type="ECO:0000256" key="4">
    <source>
        <dbReference type="HAMAP-Rule" id="MF_01401"/>
    </source>
</evidence>
<name>A0ABR6WBY3_9BACT</name>
<proteinExistence type="inferred from homology"/>
<evidence type="ECO:0000259" key="5">
    <source>
        <dbReference type="Pfam" id="PF01625"/>
    </source>
</evidence>
<dbReference type="SUPFAM" id="SSF55068">
    <property type="entry name" value="Peptide methionine sulfoxide reductase"/>
    <property type="match status" value="1"/>
</dbReference>